<evidence type="ECO:0000256" key="1">
    <source>
        <dbReference type="ARBA" id="ARBA00009528"/>
    </source>
</evidence>
<keyword evidence="8" id="KW-1185">Reference proteome</keyword>
<dbReference type="SUPFAM" id="SSF53187">
    <property type="entry name" value="Zn-dependent exopeptidases"/>
    <property type="match status" value="1"/>
</dbReference>
<dbReference type="RefSeq" id="WP_127057218.1">
    <property type="nucleotide sequence ID" value="NZ_RZGR01000003.1"/>
</dbReference>
<gene>
    <name evidence="7" type="ORF">EKM59_01345</name>
</gene>
<organism evidence="7 8">
    <name type="scientific">Legionella septentrionalis</name>
    <dbReference type="NCBI Taxonomy" id="2498109"/>
    <lineage>
        <taxon>Bacteria</taxon>
        <taxon>Pseudomonadati</taxon>
        <taxon>Pseudomonadota</taxon>
        <taxon>Gammaproteobacteria</taxon>
        <taxon>Legionellales</taxon>
        <taxon>Legionellaceae</taxon>
        <taxon>Legionella</taxon>
    </lineage>
</organism>
<keyword evidence="4" id="KW-0378">Hydrolase</keyword>
<evidence type="ECO:0000313" key="8">
    <source>
        <dbReference type="Proteomes" id="UP000288012"/>
    </source>
</evidence>
<sequence length="451" mass="49384">MRAEIFYQTRIEGALPLVLLSKDDMHELTNSYDRNCLASQQFQGRYGDVGIVGDEKGNTVKIYIGAGEGAEAQAVAHALNRLPAGHYFFEQPLSLSSQVMWSLGQYYFDRYKRKERAPKILSVAAHDFAEILAQADAIFLIRDLINTPANDMGPAELAAVVSQLAKTHGAEFKQWVGEELLHHNFPAIHAVGRAAAAEPRLLSLIWGNPEHPKVTLVGKGVCFDTGGLDIKPCNFMRLMKKDMGGAAQVIGLAQWIMAKRLPIRLHVLIPAVENAVSGNAYRPGDILTMRNGLRVEIDNTDAEGRLVLADALVKACEEKPELIIDYSTLTGAARTAVGTEISAMFSNDDAMAQALCEAANETNDYIWRMPLHSGYKDLLESSIADLVNCSGSPYAGAITAALFLQYFISDNIPWVHFDIMAWNVGNKPGKPEGGEAMGVQAVGQYLFRRYG</sequence>
<protein>
    <submittedName>
        <fullName evidence="7">Leucyl aminopeptidase family protein</fullName>
    </submittedName>
</protein>
<dbReference type="PROSITE" id="PS00631">
    <property type="entry name" value="CYTOSOL_AP"/>
    <property type="match status" value="1"/>
</dbReference>
<name>A0A3S0XHN0_9GAMM</name>
<dbReference type="Proteomes" id="UP000288012">
    <property type="component" value="Unassembled WGS sequence"/>
</dbReference>
<dbReference type="PANTHER" id="PTHR11963">
    <property type="entry name" value="LEUCINE AMINOPEPTIDASE-RELATED"/>
    <property type="match status" value="1"/>
</dbReference>
<dbReference type="AlphaFoldDB" id="A0A3S0XHN0"/>
<accession>A0A3S0XHN0</accession>
<dbReference type="Pfam" id="PF00883">
    <property type="entry name" value="Peptidase_M17"/>
    <property type="match status" value="1"/>
</dbReference>
<dbReference type="PANTHER" id="PTHR11963:SF20">
    <property type="entry name" value="PEPTIDASE B"/>
    <property type="match status" value="1"/>
</dbReference>
<keyword evidence="3" id="KW-0645">Protease</keyword>
<evidence type="ECO:0000256" key="3">
    <source>
        <dbReference type="ARBA" id="ARBA00022670"/>
    </source>
</evidence>
<comment type="similarity">
    <text evidence="1">Belongs to the peptidase M17 family.</text>
</comment>
<keyword evidence="2 7" id="KW-0031">Aminopeptidase</keyword>
<dbReference type="EMBL" id="RZGR01000003">
    <property type="protein sequence ID" value="RUQ90742.1"/>
    <property type="molecule type" value="Genomic_DNA"/>
</dbReference>
<evidence type="ECO:0000256" key="5">
    <source>
        <dbReference type="ARBA" id="ARBA00023211"/>
    </source>
</evidence>
<evidence type="ECO:0000259" key="6">
    <source>
        <dbReference type="PROSITE" id="PS00631"/>
    </source>
</evidence>
<dbReference type="GO" id="GO:0005737">
    <property type="term" value="C:cytoplasm"/>
    <property type="evidence" value="ECO:0007669"/>
    <property type="project" value="InterPro"/>
</dbReference>
<dbReference type="GO" id="GO:0006508">
    <property type="term" value="P:proteolysis"/>
    <property type="evidence" value="ECO:0007669"/>
    <property type="project" value="UniProtKB-KW"/>
</dbReference>
<feature type="domain" description="Cytosol aminopeptidase" evidence="6">
    <location>
        <begin position="299"/>
        <end position="306"/>
    </location>
</feature>
<comment type="caution">
    <text evidence="7">The sequence shown here is derived from an EMBL/GenBank/DDBJ whole genome shotgun (WGS) entry which is preliminary data.</text>
</comment>
<dbReference type="GO" id="GO:0030145">
    <property type="term" value="F:manganese ion binding"/>
    <property type="evidence" value="ECO:0007669"/>
    <property type="project" value="InterPro"/>
</dbReference>
<evidence type="ECO:0000313" key="7">
    <source>
        <dbReference type="EMBL" id="RUQ90742.1"/>
    </source>
</evidence>
<dbReference type="CDD" id="cd00433">
    <property type="entry name" value="Peptidase_M17"/>
    <property type="match status" value="1"/>
</dbReference>
<dbReference type="InterPro" id="IPR048816">
    <property type="entry name" value="Peptidase_M17_N_1"/>
</dbReference>
<dbReference type="InterPro" id="IPR011356">
    <property type="entry name" value="Leucine_aapep/pepB"/>
</dbReference>
<dbReference type="Gene3D" id="3.40.630.10">
    <property type="entry name" value="Zn peptidases"/>
    <property type="match status" value="1"/>
</dbReference>
<dbReference type="Gene3D" id="3.40.220.10">
    <property type="entry name" value="Leucine Aminopeptidase, subunit E, domain 1"/>
    <property type="match status" value="1"/>
</dbReference>
<dbReference type="PRINTS" id="PR00481">
    <property type="entry name" value="LAMNOPPTDASE"/>
</dbReference>
<evidence type="ECO:0000256" key="4">
    <source>
        <dbReference type="ARBA" id="ARBA00022801"/>
    </source>
</evidence>
<reference evidence="7 8" key="1">
    <citation type="submission" date="2018-12" db="EMBL/GenBank/DDBJ databases">
        <title>Legionella sp,whole genome shotgun sequence.</title>
        <authorList>
            <person name="Wu H."/>
        </authorList>
    </citation>
    <scope>NUCLEOTIDE SEQUENCE [LARGE SCALE GENOMIC DNA]</scope>
    <source>
        <strain evidence="8">km714</strain>
    </source>
</reference>
<dbReference type="Pfam" id="PF21337">
    <property type="entry name" value="Peptidase_M17_N_1"/>
    <property type="match status" value="1"/>
</dbReference>
<evidence type="ECO:0000256" key="2">
    <source>
        <dbReference type="ARBA" id="ARBA00022438"/>
    </source>
</evidence>
<proteinExistence type="inferred from homology"/>
<dbReference type="InterPro" id="IPR000819">
    <property type="entry name" value="Peptidase_M17_C"/>
</dbReference>
<dbReference type="GO" id="GO:0070006">
    <property type="term" value="F:metalloaminopeptidase activity"/>
    <property type="evidence" value="ECO:0007669"/>
    <property type="project" value="InterPro"/>
</dbReference>
<dbReference type="InterPro" id="IPR043472">
    <property type="entry name" value="Macro_dom-like"/>
</dbReference>
<keyword evidence="5" id="KW-0464">Manganese</keyword>